<dbReference type="SUPFAM" id="SSF53850">
    <property type="entry name" value="Periplasmic binding protein-like II"/>
    <property type="match status" value="1"/>
</dbReference>
<keyword evidence="7" id="KW-1185">Reference proteome</keyword>
<evidence type="ECO:0000256" key="1">
    <source>
        <dbReference type="ARBA" id="ARBA00004196"/>
    </source>
</evidence>
<evidence type="ECO:0000256" key="2">
    <source>
        <dbReference type="ARBA" id="ARBA00008520"/>
    </source>
</evidence>
<dbReference type="Gene3D" id="3.40.190.10">
    <property type="entry name" value="Periplasmic binding protein-like II"/>
    <property type="match status" value="2"/>
</dbReference>
<dbReference type="InterPro" id="IPR006059">
    <property type="entry name" value="SBP"/>
</dbReference>
<proteinExistence type="inferred from homology"/>
<organism evidence="6 7">
    <name type="scientific">Kitasatospora kifunensis</name>
    <name type="common">Streptomyces kifunensis</name>
    <dbReference type="NCBI Taxonomy" id="58351"/>
    <lineage>
        <taxon>Bacteria</taxon>
        <taxon>Bacillati</taxon>
        <taxon>Actinomycetota</taxon>
        <taxon>Actinomycetes</taxon>
        <taxon>Kitasatosporales</taxon>
        <taxon>Streptomycetaceae</taxon>
        <taxon>Kitasatospora</taxon>
    </lineage>
</organism>
<dbReference type="InterPro" id="IPR050490">
    <property type="entry name" value="Bact_solute-bd_prot1"/>
</dbReference>
<evidence type="ECO:0000256" key="3">
    <source>
        <dbReference type="ARBA" id="ARBA00022448"/>
    </source>
</evidence>
<dbReference type="RefSeq" id="WP_184935288.1">
    <property type="nucleotide sequence ID" value="NZ_JACHJV010000001.1"/>
</dbReference>
<name>A0A7W7R124_KITKI</name>
<comment type="subcellular location">
    <subcellularLocation>
        <location evidence="1">Cell envelope</location>
    </subcellularLocation>
</comment>
<dbReference type="Proteomes" id="UP000540506">
    <property type="component" value="Unassembled WGS sequence"/>
</dbReference>
<dbReference type="InterPro" id="IPR006311">
    <property type="entry name" value="TAT_signal"/>
</dbReference>
<feature type="chain" id="PRO_5039210845" evidence="5">
    <location>
        <begin position="32"/>
        <end position="464"/>
    </location>
</feature>
<dbReference type="PROSITE" id="PS51318">
    <property type="entry name" value="TAT"/>
    <property type="match status" value="1"/>
</dbReference>
<accession>A0A7W7R124</accession>
<sequence length="464" mass="49184">MGSATEYNRRDIFKRAAAVTVMAAAGGPLLAACAAGGGSGSGSGGGATATGSATNPFGVKSSDPLDVVIFNGGYGDDYAKAIEGIYKATYTGANIAHLATQEISGKLQPRFNAGNPPDVIDDSGAQQMKIDVLEKASQLTDLTVLLDAPYRDDTSKKIRDVLLPGTVEQGTIDGKMYSLNYVYTVYGLWYSNKLFKEKGWTPPKTWDDFITLCGTIKAAGIAPFCHQGKYPYYANYLILDLIAKQGGLDLVKRIDALDPTAWDDPAALAGVSAFFEIMQKDYLLTGTNGMTHTESQTAWCQGKAAFIPCGSWLENEMIKITPADFDMAFLPVPSQNGDKLPQVAVRAGAGEPFIVPSKAKNQAGGLEFLRIMLTKEASGKFAASANSLTVLKDGIGPDVVLKPGTKSSAAAVTAAGTNTFNFTYPDLQTAFDQALQDATNELVNSRMTPQQWIAAAKAATSKKV</sequence>
<dbReference type="NCBIfam" id="TIGR03851">
    <property type="entry name" value="chitin_NgcE"/>
    <property type="match status" value="1"/>
</dbReference>
<keyword evidence="4 5" id="KW-0732">Signal</keyword>
<dbReference type="EMBL" id="JACHJV010000001">
    <property type="protein sequence ID" value="MBB4923243.1"/>
    <property type="molecule type" value="Genomic_DNA"/>
</dbReference>
<keyword evidence="3" id="KW-0813">Transport</keyword>
<dbReference type="AlphaFoldDB" id="A0A7W7R124"/>
<dbReference type="Pfam" id="PF01547">
    <property type="entry name" value="SBP_bac_1"/>
    <property type="match status" value="1"/>
</dbReference>
<dbReference type="PANTHER" id="PTHR43649">
    <property type="entry name" value="ARABINOSE-BINDING PROTEIN-RELATED"/>
    <property type="match status" value="1"/>
</dbReference>
<protein>
    <submittedName>
        <fullName evidence="6">N-acetylglucosamine transport system substrate-binding protein</fullName>
    </submittedName>
</protein>
<gene>
    <name evidence="6" type="ORF">FHR34_002236</name>
</gene>
<comment type="caution">
    <text evidence="6">The sequence shown here is derived from an EMBL/GenBank/DDBJ whole genome shotgun (WGS) entry which is preliminary data.</text>
</comment>
<reference evidence="6 7" key="1">
    <citation type="submission" date="2020-08" db="EMBL/GenBank/DDBJ databases">
        <title>Sequencing the genomes of 1000 actinobacteria strains.</title>
        <authorList>
            <person name="Klenk H.-P."/>
        </authorList>
    </citation>
    <scope>NUCLEOTIDE SEQUENCE [LARGE SCALE GENOMIC DNA]</scope>
    <source>
        <strain evidence="6 7">DSM 41654</strain>
    </source>
</reference>
<evidence type="ECO:0000256" key="4">
    <source>
        <dbReference type="ARBA" id="ARBA00022729"/>
    </source>
</evidence>
<comment type="similarity">
    <text evidence="2">Belongs to the bacterial solute-binding protein 1 family.</text>
</comment>
<dbReference type="InterPro" id="IPR022386">
    <property type="entry name" value="Chitin_NgcE"/>
</dbReference>
<dbReference type="GO" id="GO:0030313">
    <property type="term" value="C:cell envelope"/>
    <property type="evidence" value="ECO:0007669"/>
    <property type="project" value="UniProtKB-SubCell"/>
</dbReference>
<evidence type="ECO:0000313" key="7">
    <source>
        <dbReference type="Proteomes" id="UP000540506"/>
    </source>
</evidence>
<feature type="signal peptide" evidence="5">
    <location>
        <begin position="1"/>
        <end position="31"/>
    </location>
</feature>
<evidence type="ECO:0000256" key="5">
    <source>
        <dbReference type="SAM" id="SignalP"/>
    </source>
</evidence>
<evidence type="ECO:0000313" key="6">
    <source>
        <dbReference type="EMBL" id="MBB4923243.1"/>
    </source>
</evidence>
<dbReference type="PANTHER" id="PTHR43649:SF31">
    <property type="entry name" value="SN-GLYCEROL-3-PHOSPHATE-BINDING PERIPLASMIC PROTEIN UGPB"/>
    <property type="match status" value="1"/>
</dbReference>